<sequence>MSDITARLVDIVGSANVLTGDAIPDDYSHDEELAQPPQRPAYAVKPATAEQVSQLLMAGSDHGVPVTARGSGCGLSGAARPCRDGLLISFERMNRVLEVDTANQVAVVQPGVTLTELDAATADTGLGYMVHPGELSSSVGGNVGTNAGGMRAVKYGIARHNVLGLQAVLPTGEIIRTGGKIAKVSTGYDLTQLIVGSEGTLALATEVIVKLHPRLDHSASVLAPFADFDQVMAAVPKIVASGLAPYILEYIDNLTMAALVHTQNLELGIPDQVRDSCQAYLLVAVENRTADRLLEDVETASEMLAEMGAIDAYVLEGSSARKLIEAREKAFWAAKAAGADDIIDTVVPRASMPKFLSAARALAGAAGGAAIGCGHAGDGNVHLAIICKSLFTNPCDCSDR</sequence>
<dbReference type="OrthoDB" id="9811557at2"/>
<reference evidence="4 5" key="1">
    <citation type="submission" date="2018-09" db="EMBL/GenBank/DDBJ databases">
        <authorList>
            <person name="Tagini F."/>
        </authorList>
    </citation>
    <scope>NUCLEOTIDE SEQUENCE [LARGE SCALE GENOMIC DNA]</scope>
    <source>
        <strain evidence="4 5">MK13</strain>
    </source>
</reference>
<dbReference type="InterPro" id="IPR051914">
    <property type="entry name" value="FAD-linked_OxidoTrans_Type4"/>
</dbReference>
<dbReference type="Gene3D" id="3.30.465.10">
    <property type="match status" value="1"/>
</dbReference>
<dbReference type="EMBL" id="UPHQ01000169">
    <property type="protein sequence ID" value="VBA40948.1"/>
    <property type="molecule type" value="Genomic_DNA"/>
</dbReference>
<dbReference type="SUPFAM" id="SSF55103">
    <property type="entry name" value="FAD-linked oxidases, C-terminal domain"/>
    <property type="match status" value="1"/>
</dbReference>
<dbReference type="Pfam" id="PF01565">
    <property type="entry name" value="FAD_binding_4"/>
    <property type="match status" value="1"/>
</dbReference>
<dbReference type="InterPro" id="IPR016169">
    <property type="entry name" value="FAD-bd_PCMH_sub2"/>
</dbReference>
<dbReference type="InterPro" id="IPR006094">
    <property type="entry name" value="Oxid_FAD_bind_N"/>
</dbReference>
<dbReference type="Proteomes" id="UP000267289">
    <property type="component" value="Unassembled WGS sequence"/>
</dbReference>
<protein>
    <submittedName>
        <fullName evidence="4">Putative FAD-linked oxidoreductase</fullName>
        <ecNumber evidence="4">1.-.-.-</ecNumber>
    </submittedName>
</protein>
<accession>A0A498Q441</accession>
<dbReference type="Pfam" id="PF02913">
    <property type="entry name" value="FAD-oxidase_C"/>
    <property type="match status" value="1"/>
</dbReference>
<dbReference type="PANTHER" id="PTHR42934">
    <property type="entry name" value="GLYCOLATE OXIDASE SUBUNIT GLCD"/>
    <property type="match status" value="1"/>
</dbReference>
<keyword evidence="4" id="KW-0560">Oxidoreductase</keyword>
<evidence type="ECO:0000259" key="3">
    <source>
        <dbReference type="PROSITE" id="PS51387"/>
    </source>
</evidence>
<keyword evidence="2" id="KW-0274">FAD</keyword>
<evidence type="ECO:0000256" key="1">
    <source>
        <dbReference type="ARBA" id="ARBA00022630"/>
    </source>
</evidence>
<dbReference type="InterPro" id="IPR016166">
    <property type="entry name" value="FAD-bd_PCMH"/>
</dbReference>
<dbReference type="GO" id="GO:0071949">
    <property type="term" value="F:FAD binding"/>
    <property type="evidence" value="ECO:0007669"/>
    <property type="project" value="InterPro"/>
</dbReference>
<keyword evidence="1" id="KW-0285">Flavoprotein</keyword>
<dbReference type="PROSITE" id="PS51387">
    <property type="entry name" value="FAD_PCMH"/>
    <property type="match status" value="1"/>
</dbReference>
<feature type="domain" description="FAD-binding PCMH-type" evidence="3">
    <location>
        <begin position="35"/>
        <end position="214"/>
    </location>
</feature>
<evidence type="ECO:0000256" key="2">
    <source>
        <dbReference type="ARBA" id="ARBA00022827"/>
    </source>
</evidence>
<dbReference type="EC" id="1.-.-.-" evidence="4"/>
<dbReference type="InterPro" id="IPR004113">
    <property type="entry name" value="FAD-bd_oxidored_4_C"/>
</dbReference>
<dbReference type="Gene3D" id="3.30.70.2740">
    <property type="match status" value="1"/>
</dbReference>
<dbReference type="InterPro" id="IPR016164">
    <property type="entry name" value="FAD-linked_Oxase-like_C"/>
</dbReference>
<dbReference type="PANTHER" id="PTHR42934:SF2">
    <property type="entry name" value="GLYCOLATE OXIDASE SUBUNIT GLCD"/>
    <property type="match status" value="1"/>
</dbReference>
<evidence type="ECO:0000313" key="4">
    <source>
        <dbReference type="EMBL" id="VBA40948.1"/>
    </source>
</evidence>
<dbReference type="GO" id="GO:0016491">
    <property type="term" value="F:oxidoreductase activity"/>
    <property type="evidence" value="ECO:0007669"/>
    <property type="project" value="UniProtKB-KW"/>
</dbReference>
<organism evidence="4 5">
    <name type="scientific">Mycobacterium innocens</name>
    <dbReference type="NCBI Taxonomy" id="2341083"/>
    <lineage>
        <taxon>Bacteria</taxon>
        <taxon>Bacillati</taxon>
        <taxon>Actinomycetota</taxon>
        <taxon>Actinomycetes</taxon>
        <taxon>Mycobacteriales</taxon>
        <taxon>Mycobacteriaceae</taxon>
        <taxon>Mycobacterium</taxon>
    </lineage>
</organism>
<dbReference type="SUPFAM" id="SSF56176">
    <property type="entry name" value="FAD-binding/transporter-associated domain-like"/>
    <property type="match status" value="1"/>
</dbReference>
<proteinExistence type="predicted"/>
<name>A0A498Q441_9MYCO</name>
<dbReference type="InterPro" id="IPR036318">
    <property type="entry name" value="FAD-bd_PCMH-like_sf"/>
</dbReference>
<evidence type="ECO:0000313" key="5">
    <source>
        <dbReference type="Proteomes" id="UP000267289"/>
    </source>
</evidence>
<keyword evidence="5" id="KW-1185">Reference proteome</keyword>
<dbReference type="AlphaFoldDB" id="A0A498Q441"/>
<gene>
    <name evidence="4" type="ORF">LAUMK13_03311</name>
</gene>